<evidence type="ECO:0000313" key="1">
    <source>
        <dbReference type="EMBL" id="MSS19254.1"/>
    </source>
</evidence>
<name>A0A7X2T974_9FIRM</name>
<dbReference type="EMBL" id="VUMO01000002">
    <property type="protein sequence ID" value="MSS19254.1"/>
    <property type="molecule type" value="Genomic_DNA"/>
</dbReference>
<dbReference type="Proteomes" id="UP000461754">
    <property type="component" value="Unassembled WGS sequence"/>
</dbReference>
<accession>A0A7X2T974</accession>
<protein>
    <submittedName>
        <fullName evidence="1">Uncharacterized protein</fullName>
    </submittedName>
</protein>
<comment type="caution">
    <text evidence="1">The sequence shown here is derived from an EMBL/GenBank/DDBJ whole genome shotgun (WGS) entry which is preliminary data.</text>
</comment>
<organism evidence="1 2">
    <name type="scientific">Pseudoramibacter porci</name>
    <dbReference type="NCBI Taxonomy" id="2606631"/>
    <lineage>
        <taxon>Bacteria</taxon>
        <taxon>Bacillati</taxon>
        <taxon>Bacillota</taxon>
        <taxon>Clostridia</taxon>
        <taxon>Eubacteriales</taxon>
        <taxon>Eubacteriaceae</taxon>
        <taxon>Pseudoramibacter</taxon>
    </lineage>
</organism>
<gene>
    <name evidence="1" type="ORF">FYJ52_02355</name>
</gene>
<reference evidence="1 2" key="1">
    <citation type="submission" date="2019-08" db="EMBL/GenBank/DDBJ databases">
        <title>In-depth cultivation of the pig gut microbiome towards novel bacterial diversity and tailored functional studies.</title>
        <authorList>
            <person name="Wylensek D."/>
            <person name="Hitch T.C.A."/>
            <person name="Clavel T."/>
        </authorList>
    </citation>
    <scope>NUCLEOTIDE SEQUENCE [LARGE SCALE GENOMIC DNA]</scope>
    <source>
        <strain evidence="1 2">RF-744-FAT-4</strain>
    </source>
</reference>
<dbReference type="AlphaFoldDB" id="A0A7X2T974"/>
<proteinExistence type="predicted"/>
<keyword evidence="2" id="KW-1185">Reference proteome</keyword>
<evidence type="ECO:0000313" key="2">
    <source>
        <dbReference type="Proteomes" id="UP000461754"/>
    </source>
</evidence>
<dbReference type="RefSeq" id="WP_154575655.1">
    <property type="nucleotide sequence ID" value="NZ_VUMO01000002.1"/>
</dbReference>
<sequence length="152" mass="17085">MENAPIRWFEYRLSDAWGLPISGVEIVEDGEGCRVGYGKPEDSRPKDYRYIDLDEGTMAQVKRIVSNPDLYGYEDLYDEACTMILDGYTQEMTFYNGKARSAIGTTNLSCYRRDAMTNPHASAIMSTLDKLAQVLAPLGVPGAYFELEEDVD</sequence>